<keyword evidence="3" id="KW-0812">Transmembrane</keyword>
<gene>
    <name evidence="4" type="ORF">RTSSTS7063_00350</name>
</gene>
<keyword evidence="3" id="KW-0472">Membrane</keyword>
<dbReference type="Proteomes" id="UP000363661">
    <property type="component" value="Unassembled WGS sequence"/>
</dbReference>
<evidence type="ECO:0000256" key="1">
    <source>
        <dbReference type="SAM" id="Coils"/>
    </source>
</evidence>
<reference evidence="4 5" key="1">
    <citation type="submission" date="2019-07" db="EMBL/GenBank/DDBJ databases">
        <authorList>
            <person name="Hibberd C M."/>
            <person name="Gehrig L. J."/>
            <person name="Chang H.-W."/>
            <person name="Venkatesh S."/>
        </authorList>
    </citation>
    <scope>NUCLEOTIDE SEQUENCE [LARGE SCALE GENOMIC DNA]</scope>
    <source>
        <strain evidence="4">Ruminococcus_torques_SSTS_Bg7063</strain>
    </source>
</reference>
<feature type="compositionally biased region" description="Low complexity" evidence="2">
    <location>
        <begin position="210"/>
        <end position="263"/>
    </location>
</feature>
<dbReference type="AlphaFoldDB" id="A0A564SJ56"/>
<feature type="region of interest" description="Disordered" evidence="2">
    <location>
        <begin position="194"/>
        <end position="266"/>
    </location>
</feature>
<keyword evidence="3" id="KW-1133">Transmembrane helix</keyword>
<protein>
    <submittedName>
        <fullName evidence="4">Uncharacterized protein</fullName>
    </submittedName>
</protein>
<name>A0A564SJ56_9FIRM</name>
<dbReference type="RefSeq" id="WP_144366335.1">
    <property type="nucleotide sequence ID" value="NZ_CABHNA010000024.1"/>
</dbReference>
<keyword evidence="1" id="KW-0175">Coiled coil</keyword>
<accession>A0A564SJ56</accession>
<evidence type="ECO:0000256" key="3">
    <source>
        <dbReference type="SAM" id="Phobius"/>
    </source>
</evidence>
<feature type="compositionally biased region" description="Basic and acidic residues" evidence="2">
    <location>
        <begin position="194"/>
        <end position="209"/>
    </location>
</feature>
<sequence>MKEAFKKHKKVVIFVAAILIIIICCIAGYMAKIKYEQKQEKIRLEKIETTNNKIKKEYDDFTKEEEREKKLELLKNLVKEADEYGKSDEKFDICEKEYLNKIDQMKNYFIEDYDKTIDDISAKVGDINSFNNKEDLSSYVTALNDLKTTIQSEYENYNVIDEEKFNTYSNTIDTTVVSFNDRIASIEKEEEAARIAAEEEAKRQAEEAARNSNNGNGSSSSGNSNYSDSNSGSSSNSYSGESSDSSSSGSSSEAGSSSSSSNNDYKYEIWIDNGNGKEYYYENGNGDIYDSNGGYIGNMDGWA</sequence>
<proteinExistence type="predicted"/>
<keyword evidence="5" id="KW-1185">Reference proteome</keyword>
<feature type="transmembrane region" description="Helical" evidence="3">
    <location>
        <begin position="12"/>
        <end position="31"/>
    </location>
</feature>
<organism evidence="4 5">
    <name type="scientific">[Ruminococcus] torques</name>
    <dbReference type="NCBI Taxonomy" id="33039"/>
    <lineage>
        <taxon>Bacteria</taxon>
        <taxon>Bacillati</taxon>
        <taxon>Bacillota</taxon>
        <taxon>Clostridia</taxon>
        <taxon>Lachnospirales</taxon>
        <taxon>Lachnospiraceae</taxon>
        <taxon>Mediterraneibacter</taxon>
    </lineage>
</organism>
<evidence type="ECO:0000313" key="4">
    <source>
        <dbReference type="EMBL" id="VUW94818.1"/>
    </source>
</evidence>
<dbReference type="EMBL" id="CABHNA010000024">
    <property type="protein sequence ID" value="VUW94818.1"/>
    <property type="molecule type" value="Genomic_DNA"/>
</dbReference>
<evidence type="ECO:0000256" key="2">
    <source>
        <dbReference type="SAM" id="MobiDB-lite"/>
    </source>
</evidence>
<feature type="coiled-coil region" evidence="1">
    <location>
        <begin position="37"/>
        <end position="83"/>
    </location>
</feature>
<evidence type="ECO:0000313" key="5">
    <source>
        <dbReference type="Proteomes" id="UP000363661"/>
    </source>
</evidence>